<sequence>MDKKPKKKLLSKWVRIAVEGATCDKRTIERQWIEQMADTYSPKVYGARINLEHLKGILPDGPFQRYGDVAMVKKEEIAEDGPLKGKLALLARLAPTDSLVEMNRKGQKVYTSVEVDPKFADTGKAYLVGLAVTDDPASLGTEMLSFCASAQSNPLAARKRSPENIFSVAEEIELEFEEVEESSGESLFTRIKALLSKKQNHDDQQRDDVHLAVEEVATFCSEQVDQIRAELSELQTQHQQLQADYSTLKTQLAKQPATPSRQPATGGNTDLKTDC</sequence>
<dbReference type="Pfam" id="PF05929">
    <property type="entry name" value="Phage_GPO"/>
    <property type="match status" value="1"/>
</dbReference>
<dbReference type="Proteomes" id="UP000324120">
    <property type="component" value="Unassembled WGS sequence"/>
</dbReference>
<proteinExistence type="predicted"/>
<dbReference type="InterPro" id="IPR009228">
    <property type="entry name" value="Capsid_scaffold_GpO"/>
</dbReference>
<accession>A0A271U8J4</accession>
<dbReference type="AlphaFoldDB" id="A0A271U8J4"/>
<evidence type="ECO:0000313" key="1">
    <source>
        <dbReference type="EMBL" id="TZE48771.1"/>
    </source>
</evidence>
<name>A0A271U8J4_ECOLX</name>
<dbReference type="RefSeq" id="WP_089558891.1">
    <property type="nucleotide sequence ID" value="NZ_BFOY01000148.1"/>
</dbReference>
<gene>
    <name evidence="1" type="ORF">FKO60_11630</name>
</gene>
<evidence type="ECO:0000313" key="2">
    <source>
        <dbReference type="Proteomes" id="UP000324120"/>
    </source>
</evidence>
<comment type="caution">
    <text evidence="1">The sequence shown here is derived from an EMBL/GenBank/DDBJ whole genome shotgun (WGS) entry which is preliminary data.</text>
</comment>
<dbReference type="EMBL" id="VHKY01000006">
    <property type="protein sequence ID" value="TZE48771.1"/>
    <property type="molecule type" value="Genomic_DNA"/>
</dbReference>
<organism evidence="1 2">
    <name type="scientific">Escherichia coli</name>
    <dbReference type="NCBI Taxonomy" id="562"/>
    <lineage>
        <taxon>Bacteria</taxon>
        <taxon>Pseudomonadati</taxon>
        <taxon>Pseudomonadota</taxon>
        <taxon>Gammaproteobacteria</taxon>
        <taxon>Enterobacterales</taxon>
        <taxon>Enterobacteriaceae</taxon>
        <taxon>Escherichia</taxon>
    </lineage>
</organism>
<reference evidence="1 2" key="1">
    <citation type="submission" date="2019-06" db="EMBL/GenBank/DDBJ databases">
        <title>The presence and diversity of blaCTX-M among Escherichia coli from urban wastewater and feedlot cattle, in Alberta, Canada.</title>
        <authorList>
            <person name="Cormier A.C."/>
            <person name="Chalmer G."/>
            <person name="Cook S.R."/>
            <person name="Zaheer R."/>
            <person name="Hannon S.J."/>
            <person name="Booker C.W."/>
            <person name="Read R."/>
            <person name="Gow S.P."/>
            <person name="Mcallister T.A."/>
            <person name="Boerlin P."/>
        </authorList>
    </citation>
    <scope>NUCLEOTIDE SEQUENCE [LARGE SCALE GENOMIC DNA]</scope>
    <source>
        <strain evidence="1 2">347</strain>
    </source>
</reference>
<protein>
    <submittedName>
        <fullName evidence="1">GPO family capsid scaffolding protein</fullName>
    </submittedName>
</protein>